<organism evidence="1 2">
    <name type="scientific">Panicum miliaceum</name>
    <name type="common">Proso millet</name>
    <name type="synonym">Broomcorn millet</name>
    <dbReference type="NCBI Taxonomy" id="4540"/>
    <lineage>
        <taxon>Eukaryota</taxon>
        <taxon>Viridiplantae</taxon>
        <taxon>Streptophyta</taxon>
        <taxon>Embryophyta</taxon>
        <taxon>Tracheophyta</taxon>
        <taxon>Spermatophyta</taxon>
        <taxon>Magnoliopsida</taxon>
        <taxon>Liliopsida</taxon>
        <taxon>Poales</taxon>
        <taxon>Poaceae</taxon>
        <taxon>PACMAD clade</taxon>
        <taxon>Panicoideae</taxon>
        <taxon>Panicodae</taxon>
        <taxon>Paniceae</taxon>
        <taxon>Panicinae</taxon>
        <taxon>Panicum</taxon>
        <taxon>Panicum sect. Panicum</taxon>
    </lineage>
</organism>
<dbReference type="EMBL" id="PQIB02000006">
    <property type="protein sequence ID" value="RLN12660.1"/>
    <property type="molecule type" value="Genomic_DNA"/>
</dbReference>
<comment type="caution">
    <text evidence="1">The sequence shown here is derived from an EMBL/GenBank/DDBJ whole genome shotgun (WGS) entry which is preliminary data.</text>
</comment>
<dbReference type="AlphaFoldDB" id="A0A3L6S131"/>
<evidence type="ECO:0000313" key="2">
    <source>
        <dbReference type="Proteomes" id="UP000275267"/>
    </source>
</evidence>
<sequence length="236" mass="26146">MDSWLILQNFYNGLTPTARDHIDAAAGGAFFSLTIDRTKTLMEKMVSNQGWNDERLQPRQRGMHSVKETDMIAAKLDLLLKNIDEHPQERAPTQVLQALDSRMTCEVCGNIRHSGNDCPETQEDVMYMNNNNGFHPQGGQGWNQSCPYYQGGNGNSNSFNPNQPSLRDLVLSQAKTNEAIQKKPAANDKTLETIQAKMDGISSTLKNQLSFNKMFETQLAQLAAAVPSAETGKILG</sequence>
<name>A0A3L6S131_PANMI</name>
<evidence type="ECO:0000313" key="1">
    <source>
        <dbReference type="EMBL" id="RLN12660.1"/>
    </source>
</evidence>
<accession>A0A3L6S131</accession>
<keyword evidence="2" id="KW-1185">Reference proteome</keyword>
<dbReference type="Proteomes" id="UP000275267">
    <property type="component" value="Unassembled WGS sequence"/>
</dbReference>
<gene>
    <name evidence="1" type="ORF">C2845_PM09G15680</name>
</gene>
<reference evidence="2" key="1">
    <citation type="journal article" date="2019" name="Nat. Commun.">
        <title>The genome of broomcorn millet.</title>
        <authorList>
            <person name="Zou C."/>
            <person name="Miki D."/>
            <person name="Li D."/>
            <person name="Tang Q."/>
            <person name="Xiao L."/>
            <person name="Rajput S."/>
            <person name="Deng P."/>
            <person name="Jia W."/>
            <person name="Huang R."/>
            <person name="Zhang M."/>
            <person name="Sun Y."/>
            <person name="Hu J."/>
            <person name="Fu X."/>
            <person name="Schnable P.S."/>
            <person name="Li F."/>
            <person name="Zhang H."/>
            <person name="Feng B."/>
            <person name="Zhu X."/>
            <person name="Liu R."/>
            <person name="Schnable J.C."/>
            <person name="Zhu J.-K."/>
            <person name="Zhang H."/>
        </authorList>
    </citation>
    <scope>NUCLEOTIDE SEQUENCE [LARGE SCALE GENOMIC DNA]</scope>
</reference>
<dbReference type="OrthoDB" id="694203at2759"/>
<protein>
    <submittedName>
        <fullName evidence="1">Zinc knuckle family protein</fullName>
    </submittedName>
</protein>
<proteinExistence type="predicted"/>